<dbReference type="PATRIC" id="fig|451644.5.peg.4603"/>
<keyword evidence="1" id="KW-1133">Transmembrane helix</keyword>
<reference evidence="2 3" key="1">
    <citation type="submission" date="2015-06" db="EMBL/GenBank/DDBJ databases">
        <title>Genome sequence of Mycobacterium conceptionense strain MLE.</title>
        <authorList>
            <person name="Greninger A.L."/>
            <person name="Cunningham G."/>
            <person name="Chiu C.Y."/>
            <person name="Miller S."/>
        </authorList>
    </citation>
    <scope>NUCLEOTIDE SEQUENCE [LARGE SCALE GENOMIC DNA]</scope>
    <source>
        <strain evidence="2 3">MLE</strain>
    </source>
</reference>
<organism evidence="2 3">
    <name type="scientific">Mycolicibacterium conceptionense</name>
    <dbReference type="NCBI Taxonomy" id="451644"/>
    <lineage>
        <taxon>Bacteria</taxon>
        <taxon>Bacillati</taxon>
        <taxon>Actinomycetota</taxon>
        <taxon>Actinomycetes</taxon>
        <taxon>Mycobacteriales</taxon>
        <taxon>Mycobacteriaceae</taxon>
        <taxon>Mycolicibacterium</taxon>
    </lineage>
</organism>
<feature type="transmembrane region" description="Helical" evidence="1">
    <location>
        <begin position="12"/>
        <end position="33"/>
    </location>
</feature>
<gene>
    <name evidence="2" type="ORF">ACT17_22290</name>
</gene>
<proteinExistence type="predicted"/>
<comment type="caution">
    <text evidence="2">The sequence shown here is derived from an EMBL/GenBank/DDBJ whole genome shotgun (WGS) entry which is preliminary data.</text>
</comment>
<protein>
    <submittedName>
        <fullName evidence="2">Uncharacterized protein</fullName>
    </submittedName>
</protein>
<accession>A0A0J8U4R2</accession>
<dbReference type="EMBL" id="LFOD01000024">
    <property type="protein sequence ID" value="KMV16057.1"/>
    <property type="molecule type" value="Genomic_DNA"/>
</dbReference>
<dbReference type="Proteomes" id="UP000037594">
    <property type="component" value="Unassembled WGS sequence"/>
</dbReference>
<keyword evidence="1" id="KW-0472">Membrane</keyword>
<name>A0A0J8U4R2_9MYCO</name>
<sequence>MMGLPDWSGAKIRLVMLAVAMPVMLIMVAVGYATEDSEEPSADCQRADQIAHQWVNVVPGVLQGMGVGEVDPNLARDAGEAATAVRDEAASIEDHDLKRQALRFADALQRISQGNPRMPPSGWPDKNFVGGFQDGTDALHELKVACPNVGTDELPAGVRTSAP</sequence>
<evidence type="ECO:0000313" key="3">
    <source>
        <dbReference type="Proteomes" id="UP000037594"/>
    </source>
</evidence>
<evidence type="ECO:0000313" key="2">
    <source>
        <dbReference type="EMBL" id="KMV16057.1"/>
    </source>
</evidence>
<keyword evidence="1" id="KW-0812">Transmembrane</keyword>
<evidence type="ECO:0000256" key="1">
    <source>
        <dbReference type="SAM" id="Phobius"/>
    </source>
</evidence>
<dbReference type="AlphaFoldDB" id="A0A0J8U4R2"/>